<dbReference type="EMBL" id="MWSK01000001">
    <property type="protein sequence ID" value="OXS79984.1"/>
    <property type="molecule type" value="Genomic_DNA"/>
</dbReference>
<sequence>MACSIEKVYISEDPEFTTQMKDYADRVRAGEPVEGIFDEFSDVIRKVFPNS</sequence>
<accession>A0ABX4EIP7</accession>
<dbReference type="Pfam" id="PF09580">
    <property type="entry name" value="Spore_YhcN_YlaJ"/>
    <property type="match status" value="1"/>
</dbReference>
<organism evidence="1 2">
    <name type="scientific">Domibacillus enclensis</name>
    <dbReference type="NCBI Taxonomy" id="1017273"/>
    <lineage>
        <taxon>Bacteria</taxon>
        <taxon>Bacillati</taxon>
        <taxon>Bacillota</taxon>
        <taxon>Bacilli</taxon>
        <taxon>Bacillales</taxon>
        <taxon>Bacillaceae</taxon>
        <taxon>Domibacillus</taxon>
    </lineage>
</organism>
<dbReference type="InterPro" id="IPR019076">
    <property type="entry name" value="Spore_lipoprot_YhcN/YlaJ-like"/>
</dbReference>
<dbReference type="RefSeq" id="WP_082084684.1">
    <property type="nucleotide sequence ID" value="NZ_FTLX01000001.1"/>
</dbReference>
<evidence type="ECO:0000313" key="2">
    <source>
        <dbReference type="Proteomes" id="UP000215545"/>
    </source>
</evidence>
<gene>
    <name evidence="1" type="ORF">B1B05_00410</name>
</gene>
<dbReference type="Proteomes" id="UP000215545">
    <property type="component" value="Unassembled WGS sequence"/>
</dbReference>
<keyword evidence="2" id="KW-1185">Reference proteome</keyword>
<evidence type="ECO:0000313" key="1">
    <source>
        <dbReference type="EMBL" id="OXS79984.1"/>
    </source>
</evidence>
<comment type="caution">
    <text evidence="1">The sequence shown here is derived from an EMBL/GenBank/DDBJ whole genome shotgun (WGS) entry which is preliminary data.</text>
</comment>
<name>A0ABX4EIP7_9BACI</name>
<protein>
    <submittedName>
        <fullName evidence="1">Uncharacterized protein</fullName>
    </submittedName>
</protein>
<proteinExistence type="predicted"/>
<reference evidence="2" key="1">
    <citation type="submission" date="2017-03" db="EMBL/GenBank/DDBJ databases">
        <title>Bacillus sp. V-88(T) DSM27956, whole genome shotgun sequencing project.</title>
        <authorList>
            <person name="Dastager S.G."/>
            <person name="Neurgaonkar P.S."/>
            <person name="Dharne M.S."/>
        </authorList>
    </citation>
    <scope>NUCLEOTIDE SEQUENCE [LARGE SCALE GENOMIC DNA]</scope>
    <source>
        <strain evidence="2">DSM 25145</strain>
    </source>
</reference>